<dbReference type="EMBL" id="CP041253">
    <property type="protein sequence ID" value="QDH77528.1"/>
    <property type="molecule type" value="Genomic_DNA"/>
</dbReference>
<evidence type="ECO:0000256" key="1">
    <source>
        <dbReference type="SAM" id="Coils"/>
    </source>
</evidence>
<dbReference type="Proteomes" id="UP000316614">
    <property type="component" value="Chromosome"/>
</dbReference>
<dbReference type="RefSeq" id="WP_141612813.1">
    <property type="nucleotide sequence ID" value="NZ_CP041253.1"/>
</dbReference>
<reference evidence="2 3" key="1">
    <citation type="submission" date="2019-06" db="EMBL/GenBank/DDBJ databases">
        <title>Echinicola alkalisoli sp. nov. isolated from saline soil.</title>
        <authorList>
            <person name="Sun J.-Q."/>
            <person name="Xu L."/>
        </authorList>
    </citation>
    <scope>NUCLEOTIDE SEQUENCE [LARGE SCALE GENOMIC DNA]</scope>
    <source>
        <strain evidence="2 3">LN3S3</strain>
    </source>
</reference>
<dbReference type="OrthoDB" id="1467932at2"/>
<name>A0A514CCJ5_9BACT</name>
<evidence type="ECO:0000313" key="2">
    <source>
        <dbReference type="EMBL" id="QDH77528.1"/>
    </source>
</evidence>
<dbReference type="KEGG" id="echi:FKX85_00110"/>
<accession>A0A514CCJ5</accession>
<feature type="coiled-coil region" evidence="1">
    <location>
        <begin position="6"/>
        <end position="54"/>
    </location>
</feature>
<proteinExistence type="predicted"/>
<organism evidence="2 3">
    <name type="scientific">Echinicola soli</name>
    <dbReference type="NCBI Taxonomy" id="2591634"/>
    <lineage>
        <taxon>Bacteria</taxon>
        <taxon>Pseudomonadati</taxon>
        <taxon>Bacteroidota</taxon>
        <taxon>Cytophagia</taxon>
        <taxon>Cytophagales</taxon>
        <taxon>Cyclobacteriaceae</taxon>
        <taxon>Echinicola</taxon>
    </lineage>
</organism>
<dbReference type="AlphaFoldDB" id="A0A514CCJ5"/>
<protein>
    <submittedName>
        <fullName evidence="2">Uncharacterized protein</fullName>
    </submittedName>
</protein>
<evidence type="ECO:0000313" key="3">
    <source>
        <dbReference type="Proteomes" id="UP000316614"/>
    </source>
</evidence>
<sequence>MIHEELQHLQQLTNRVTKKLEQLAQDKQALETQVDHLQQKLQEKEASLDHFKNQIKISKIVNNIPVENIASAELRNRIDNYIKEIDKIITHLSE</sequence>
<keyword evidence="3" id="KW-1185">Reference proteome</keyword>
<keyword evidence="1" id="KW-0175">Coiled coil</keyword>
<gene>
    <name evidence="2" type="ORF">FKX85_00110</name>
</gene>